<comment type="caution">
    <text evidence="7">The sequence shown here is derived from an EMBL/GenBank/DDBJ whole genome shotgun (WGS) entry which is preliminary data.</text>
</comment>
<sequence length="411" mass="42766">MAALRARGRLKGALPLLGPAFVAAIAYVDPGNFATNFSAGATYGYLLLWVIVAANLTAMLIQNLSAKLGLATGRNLPELCREHFPRPVTRGLWVQAEAVAIATDLAEVIGGAIALNLLFGIPLLQGGLITGVVAFGLLALQTRGYRRFELVIGGLFAVILVGFVVNLFRAAPDAGAAAAGLVPAFDGVDSVLLAAGILGATVMPHVVYLHSALTQSRVQAVDASERRHLLRHQRLDIAIAMGFAGLVNAAMLLIAAALFHRPGQAPLADGGSLDSVHSALAVALDRPAALLFALALLASGFASSGVGTYAGQVVMAGYLQRSIPLFARRALTLAPALLVLAVGVDPTQALVWSQVVLSFGIPFALVPLVLLTRRRDLMAELVNRRITTLAAAAAAAVIIALNLFLLVRTVL</sequence>
<keyword evidence="2 6" id="KW-0813">Transport</keyword>
<dbReference type="HAMAP" id="MF_00221">
    <property type="entry name" value="NRAMP"/>
    <property type="match status" value="1"/>
</dbReference>
<dbReference type="PRINTS" id="PR00447">
    <property type="entry name" value="NATRESASSCMP"/>
</dbReference>
<feature type="transmembrane region" description="Helical" evidence="6">
    <location>
        <begin position="119"/>
        <end position="138"/>
    </location>
</feature>
<feature type="transmembrane region" description="Helical" evidence="6">
    <location>
        <begin position="235"/>
        <end position="259"/>
    </location>
</feature>
<protein>
    <recommendedName>
        <fullName evidence="6">Divalent metal cation transporter MntH</fullName>
    </recommendedName>
</protein>
<comment type="similarity">
    <text evidence="6">Belongs to the NRAMP family.</text>
</comment>
<feature type="transmembrane region" description="Helical" evidence="6">
    <location>
        <begin position="326"/>
        <end position="344"/>
    </location>
</feature>
<dbReference type="PANTHER" id="PTHR11706:SF33">
    <property type="entry name" value="NATURAL RESISTANCE-ASSOCIATED MACROPHAGE PROTEIN 2"/>
    <property type="match status" value="1"/>
</dbReference>
<feature type="transmembrane region" description="Helical" evidence="6">
    <location>
        <begin position="191"/>
        <end position="214"/>
    </location>
</feature>
<dbReference type="RefSeq" id="WP_340291834.1">
    <property type="nucleotide sequence ID" value="NZ_JBBEOI010000051.1"/>
</dbReference>
<keyword evidence="6" id="KW-0769">Symport</keyword>
<feature type="transmembrane region" description="Helical" evidence="6">
    <location>
        <begin position="288"/>
        <end position="314"/>
    </location>
</feature>
<evidence type="ECO:0000256" key="6">
    <source>
        <dbReference type="HAMAP-Rule" id="MF_00221"/>
    </source>
</evidence>
<dbReference type="Proteomes" id="UP001595685">
    <property type="component" value="Unassembled WGS sequence"/>
</dbReference>
<dbReference type="NCBIfam" id="NF037982">
    <property type="entry name" value="Nramp_1"/>
    <property type="match status" value="1"/>
</dbReference>
<feature type="transmembrane region" description="Helical" evidence="6">
    <location>
        <begin position="91"/>
        <end position="113"/>
    </location>
</feature>
<keyword evidence="3 6" id="KW-0812">Transmembrane</keyword>
<feature type="transmembrane region" description="Helical" evidence="6">
    <location>
        <begin position="350"/>
        <end position="371"/>
    </location>
</feature>
<dbReference type="NCBIfam" id="NF001923">
    <property type="entry name" value="PRK00701.1"/>
    <property type="match status" value="1"/>
</dbReference>
<accession>A0ABV7WPI1</accession>
<evidence type="ECO:0000256" key="4">
    <source>
        <dbReference type="ARBA" id="ARBA00022989"/>
    </source>
</evidence>
<evidence type="ECO:0000313" key="8">
    <source>
        <dbReference type="Proteomes" id="UP001595685"/>
    </source>
</evidence>
<dbReference type="NCBIfam" id="TIGR01197">
    <property type="entry name" value="nramp"/>
    <property type="match status" value="1"/>
</dbReference>
<dbReference type="Pfam" id="PF01566">
    <property type="entry name" value="Nramp"/>
    <property type="match status" value="1"/>
</dbReference>
<dbReference type="InterPro" id="IPR001046">
    <property type="entry name" value="NRAMP_fam"/>
</dbReference>
<gene>
    <name evidence="6" type="primary">mntH</name>
    <name evidence="7" type="ORF">ACFOLH_19280</name>
</gene>
<keyword evidence="6" id="KW-0406">Ion transport</keyword>
<organism evidence="7 8">
    <name type="scientific">Aquipuribacter hungaricus</name>
    <dbReference type="NCBI Taxonomy" id="545624"/>
    <lineage>
        <taxon>Bacteria</taxon>
        <taxon>Bacillati</taxon>
        <taxon>Actinomycetota</taxon>
        <taxon>Actinomycetes</taxon>
        <taxon>Micrococcales</taxon>
        <taxon>Intrasporangiaceae</taxon>
        <taxon>Aquipuribacter</taxon>
    </lineage>
</organism>
<name>A0ABV7WPI1_9MICO</name>
<reference evidence="8" key="1">
    <citation type="journal article" date="2019" name="Int. J. Syst. Evol. Microbiol.">
        <title>The Global Catalogue of Microorganisms (GCM) 10K type strain sequencing project: providing services to taxonomists for standard genome sequencing and annotation.</title>
        <authorList>
            <consortium name="The Broad Institute Genomics Platform"/>
            <consortium name="The Broad Institute Genome Sequencing Center for Infectious Disease"/>
            <person name="Wu L."/>
            <person name="Ma J."/>
        </authorList>
    </citation>
    <scope>NUCLEOTIDE SEQUENCE [LARGE SCALE GENOMIC DNA]</scope>
    <source>
        <strain evidence="8">NCAIM B.02333</strain>
    </source>
</reference>
<keyword evidence="8" id="KW-1185">Reference proteome</keyword>
<feature type="transmembrane region" description="Helical" evidence="6">
    <location>
        <begin position="386"/>
        <end position="407"/>
    </location>
</feature>
<proteinExistence type="inferred from homology"/>
<keyword evidence="6" id="KW-1003">Cell membrane</keyword>
<dbReference type="EMBL" id="JBHRWW010000026">
    <property type="protein sequence ID" value="MFC3690496.1"/>
    <property type="molecule type" value="Genomic_DNA"/>
</dbReference>
<dbReference type="PANTHER" id="PTHR11706">
    <property type="entry name" value="SOLUTE CARRIER PROTEIN FAMILY 11 MEMBER"/>
    <property type="match status" value="1"/>
</dbReference>
<evidence type="ECO:0000256" key="3">
    <source>
        <dbReference type="ARBA" id="ARBA00022692"/>
    </source>
</evidence>
<evidence type="ECO:0000256" key="2">
    <source>
        <dbReference type="ARBA" id="ARBA00022448"/>
    </source>
</evidence>
<keyword evidence="5 6" id="KW-0472">Membrane</keyword>
<evidence type="ECO:0000313" key="7">
    <source>
        <dbReference type="EMBL" id="MFC3690496.1"/>
    </source>
</evidence>
<comment type="subcellular location">
    <subcellularLocation>
        <location evidence="6">Cell membrane</location>
        <topology evidence="6">Multi-pass membrane protein</topology>
    </subcellularLocation>
    <subcellularLocation>
        <location evidence="1">Membrane</location>
        <topology evidence="1">Multi-pass membrane protein</topology>
    </subcellularLocation>
</comment>
<feature type="transmembrane region" description="Helical" evidence="6">
    <location>
        <begin position="150"/>
        <end position="171"/>
    </location>
</feature>
<comment type="function">
    <text evidence="6">H(+)-stimulated, divalent metal cation uptake system.</text>
</comment>
<feature type="transmembrane region" description="Helical" evidence="6">
    <location>
        <begin position="42"/>
        <end position="61"/>
    </location>
</feature>
<keyword evidence="4 6" id="KW-1133">Transmembrane helix</keyword>
<evidence type="ECO:0000256" key="1">
    <source>
        <dbReference type="ARBA" id="ARBA00004141"/>
    </source>
</evidence>
<evidence type="ECO:0000256" key="5">
    <source>
        <dbReference type="ARBA" id="ARBA00023136"/>
    </source>
</evidence>